<organism evidence="23">
    <name type="scientific">Micractinium sp. LBA 32</name>
    <dbReference type="NCBI Taxonomy" id="1759591"/>
    <lineage>
        <taxon>Eukaryota</taxon>
        <taxon>Viridiplantae</taxon>
        <taxon>Chlorophyta</taxon>
        <taxon>core chlorophytes</taxon>
        <taxon>Trebouxiophyceae</taxon>
        <taxon>Chlorellales</taxon>
        <taxon>Chlorellaceae</taxon>
        <taxon>Chlorella clade</taxon>
        <taxon>Micractinium</taxon>
    </lineage>
</organism>
<dbReference type="GO" id="GO:1902600">
    <property type="term" value="P:proton transmembrane transport"/>
    <property type="evidence" value="ECO:0007669"/>
    <property type="project" value="UniProtKB-KW"/>
</dbReference>
<name>A0A411IKL3_9CHLO</name>
<keyword evidence="9" id="KW-0547">Nucleotide-binding</keyword>
<geneLocation type="mitochondrion" evidence="23"/>
<evidence type="ECO:0000256" key="18">
    <source>
        <dbReference type="ARBA" id="ARBA00030649"/>
    </source>
</evidence>
<evidence type="ECO:0000256" key="17">
    <source>
        <dbReference type="ARBA" id="ARBA00023310"/>
    </source>
</evidence>
<keyword evidence="13 21" id="KW-1133">Transmembrane helix</keyword>
<evidence type="ECO:0000256" key="3">
    <source>
        <dbReference type="ARBA" id="ARBA00010946"/>
    </source>
</evidence>
<dbReference type="AlphaFoldDB" id="A0A411IKL3"/>
<dbReference type="EMBL" id="MH718999">
    <property type="protein sequence ID" value="QBB88969.1"/>
    <property type="molecule type" value="Genomic_DNA"/>
</dbReference>
<keyword evidence="17" id="KW-0066">ATP synthesis</keyword>
<evidence type="ECO:0000256" key="16">
    <source>
        <dbReference type="ARBA" id="ARBA00023136"/>
    </source>
</evidence>
<dbReference type="InterPro" id="IPR003319">
    <property type="entry name" value="YMF19-like_N"/>
</dbReference>
<evidence type="ECO:0000256" key="5">
    <source>
        <dbReference type="ARBA" id="ARBA00012473"/>
    </source>
</evidence>
<dbReference type="InterPro" id="IPR044975">
    <property type="entry name" value="YMF19-like"/>
</dbReference>
<evidence type="ECO:0000256" key="6">
    <source>
        <dbReference type="ARBA" id="ARBA00022448"/>
    </source>
</evidence>
<evidence type="ECO:0000256" key="19">
    <source>
        <dbReference type="ARBA" id="ARBA00048383"/>
    </source>
</evidence>
<keyword evidence="6" id="KW-0813">Transport</keyword>
<proteinExistence type="inferred from homology"/>
<feature type="compositionally biased region" description="Low complexity" evidence="20">
    <location>
        <begin position="152"/>
        <end position="163"/>
    </location>
</feature>
<evidence type="ECO:0000256" key="11">
    <source>
        <dbReference type="ARBA" id="ARBA00022840"/>
    </source>
</evidence>
<comment type="subcellular location">
    <subcellularLocation>
        <location evidence="2">Mitochondrion membrane</location>
        <topology evidence="2">Single-pass membrane protein</topology>
    </subcellularLocation>
</comment>
<evidence type="ECO:0000256" key="8">
    <source>
        <dbReference type="ARBA" id="ARBA00022692"/>
    </source>
</evidence>
<feature type="transmembrane region" description="Helical" evidence="21">
    <location>
        <begin position="12"/>
        <end position="32"/>
    </location>
</feature>
<keyword evidence="15 23" id="KW-0496">Mitochondrion</keyword>
<comment type="similarity">
    <text evidence="3">Belongs to the ATPase protein YMF19 family.</text>
</comment>
<comment type="catalytic activity">
    <reaction evidence="19">
        <text>ATP + H2O + 4 H(+)(in) = ADP + phosphate + 5 H(+)(out)</text>
        <dbReference type="Rhea" id="RHEA:57720"/>
        <dbReference type="ChEBI" id="CHEBI:15377"/>
        <dbReference type="ChEBI" id="CHEBI:15378"/>
        <dbReference type="ChEBI" id="CHEBI:30616"/>
        <dbReference type="ChEBI" id="CHEBI:43474"/>
        <dbReference type="ChEBI" id="CHEBI:456216"/>
        <dbReference type="EC" id="7.1.2.2"/>
    </reaction>
</comment>
<keyword evidence="7" id="KW-0138">CF(0)</keyword>
<dbReference type="GO" id="GO:0006754">
    <property type="term" value="P:ATP biosynthetic process"/>
    <property type="evidence" value="ECO:0007669"/>
    <property type="project" value="UniProtKB-KW"/>
</dbReference>
<evidence type="ECO:0000256" key="7">
    <source>
        <dbReference type="ARBA" id="ARBA00022547"/>
    </source>
</evidence>
<evidence type="ECO:0000256" key="9">
    <source>
        <dbReference type="ARBA" id="ARBA00022741"/>
    </source>
</evidence>
<evidence type="ECO:0000256" key="12">
    <source>
        <dbReference type="ARBA" id="ARBA00022967"/>
    </source>
</evidence>
<evidence type="ECO:0000256" key="14">
    <source>
        <dbReference type="ARBA" id="ARBA00023065"/>
    </source>
</evidence>
<evidence type="ECO:0000256" key="20">
    <source>
        <dbReference type="SAM" id="MobiDB-lite"/>
    </source>
</evidence>
<feature type="region of interest" description="Disordered" evidence="20">
    <location>
        <begin position="151"/>
        <end position="178"/>
    </location>
</feature>
<evidence type="ECO:0000256" key="1">
    <source>
        <dbReference type="ARBA" id="ARBA00003096"/>
    </source>
</evidence>
<keyword evidence="12" id="KW-1278">Translocase</keyword>
<evidence type="ECO:0000256" key="15">
    <source>
        <dbReference type="ARBA" id="ARBA00023128"/>
    </source>
</evidence>
<evidence type="ECO:0000256" key="10">
    <source>
        <dbReference type="ARBA" id="ARBA00022781"/>
    </source>
</evidence>
<keyword evidence="16 21" id="KW-0472">Membrane</keyword>
<feature type="domain" description="ATP synthase YMF19-like N-terminal" evidence="22">
    <location>
        <begin position="2"/>
        <end position="76"/>
    </location>
</feature>
<comment type="function">
    <text evidence="1">This is one of the chains of the nonenzymatic component (CF(0) subunit) of the mitochondrial ATPase complex.</text>
</comment>
<evidence type="ECO:0000256" key="4">
    <source>
        <dbReference type="ARBA" id="ARBA00011648"/>
    </source>
</evidence>
<keyword evidence="8 21" id="KW-0812">Transmembrane</keyword>
<evidence type="ECO:0000259" key="22">
    <source>
        <dbReference type="Pfam" id="PF02326"/>
    </source>
</evidence>
<dbReference type="GO" id="GO:0005524">
    <property type="term" value="F:ATP binding"/>
    <property type="evidence" value="ECO:0007669"/>
    <property type="project" value="UniProtKB-KW"/>
</dbReference>
<keyword evidence="11" id="KW-0067">ATP-binding</keyword>
<evidence type="ECO:0000256" key="13">
    <source>
        <dbReference type="ARBA" id="ARBA00022989"/>
    </source>
</evidence>
<keyword evidence="10" id="KW-0375">Hydrogen ion transport</keyword>
<sequence>MPQLDKVTFLSQFFWLCFFYLGFYVIILKFYLPKISRILALRKKKMGFSQEGMVSLQQENRKVRENYELIISKALITSKNLFTNLFSRTANWLSTNATSINKTHYQNVNASYIHSLGETSLSQNLLFYHASKNLPEKLTFKLLLNNLESFKSKSQAPSSSFNSTNSAQATKKLKKTKK</sequence>
<dbReference type="PANTHER" id="PTHR36816:SF1">
    <property type="entry name" value="ATP SYNTHASE PROTEIN YMF19"/>
    <property type="match status" value="1"/>
</dbReference>
<dbReference type="PANTHER" id="PTHR36816">
    <property type="entry name" value="ATP SYNTHASE PROTEIN YMF19"/>
    <property type="match status" value="1"/>
</dbReference>
<dbReference type="GO" id="GO:0045259">
    <property type="term" value="C:proton-transporting ATP synthase complex"/>
    <property type="evidence" value="ECO:0007669"/>
    <property type="project" value="UniProtKB-KW"/>
</dbReference>
<keyword evidence="14" id="KW-0406">Ion transport</keyword>
<comment type="subunit">
    <text evidence="4">F-type ATPases have 2 components, CF(1) - the catalytic core - and CF(0) - the membrane proton channel. CF(1) has five subunits: alpha(3), beta(3), gamma(1), delta(1), epsilon(1). CF(0) has three main subunits: a, b and c.</text>
</comment>
<evidence type="ECO:0000256" key="21">
    <source>
        <dbReference type="SAM" id="Phobius"/>
    </source>
</evidence>
<protein>
    <recommendedName>
        <fullName evidence="5">H(+)-transporting two-sector ATPase</fullName>
        <ecNumber evidence="5">7.1.2.2</ecNumber>
    </recommendedName>
    <alternativeName>
        <fullName evidence="18">Mitochondrial protein YMF19</fullName>
    </alternativeName>
</protein>
<gene>
    <name evidence="23" type="primary">atp8</name>
</gene>
<dbReference type="GO" id="GO:0031966">
    <property type="term" value="C:mitochondrial membrane"/>
    <property type="evidence" value="ECO:0007669"/>
    <property type="project" value="UniProtKB-SubCell"/>
</dbReference>
<dbReference type="Pfam" id="PF02326">
    <property type="entry name" value="YMF19"/>
    <property type="match status" value="1"/>
</dbReference>
<evidence type="ECO:0000256" key="2">
    <source>
        <dbReference type="ARBA" id="ARBA00004304"/>
    </source>
</evidence>
<evidence type="ECO:0000313" key="23">
    <source>
        <dbReference type="EMBL" id="QBB88969.1"/>
    </source>
</evidence>
<dbReference type="EC" id="7.1.2.2" evidence="5"/>
<reference evidence="23" key="1">
    <citation type="submission" date="2018-08" db="EMBL/GenBank/DDBJ databases">
        <title>Complete mitochondrial genome of the green algae Micractinium sp. LBA 32.</title>
        <authorList>
            <person name="Hadi S.I.I.A."/>
            <person name="Steindorff A.S."/>
            <person name="Formighieri E.F."/>
            <person name="Brasil B.S.A.F."/>
            <person name="Oliveira G.C."/>
        </authorList>
    </citation>
    <scope>NUCLEOTIDE SEQUENCE</scope>
    <source>
        <strain evidence="23">LBA 32</strain>
    </source>
</reference>
<accession>A0A411IKL3</accession>